<dbReference type="InterPro" id="IPR000073">
    <property type="entry name" value="AB_hydrolase_1"/>
</dbReference>
<evidence type="ECO:0000259" key="2">
    <source>
        <dbReference type="Pfam" id="PF12697"/>
    </source>
</evidence>
<dbReference type="InterPro" id="IPR052897">
    <property type="entry name" value="Sec-Metab_Biosynth_Hydrolase"/>
</dbReference>
<protein>
    <recommendedName>
        <fullName evidence="2">AB hydrolase-1 domain-containing protein</fullName>
    </recommendedName>
</protein>
<dbReference type="SUPFAM" id="SSF53474">
    <property type="entry name" value="alpha/beta-Hydrolases"/>
    <property type="match status" value="1"/>
</dbReference>
<feature type="region of interest" description="Disordered" evidence="1">
    <location>
        <begin position="87"/>
        <end position="107"/>
    </location>
</feature>
<reference evidence="3 4" key="1">
    <citation type="submission" date="2016-10" db="EMBL/GenBank/DDBJ databases">
        <title>Genome sequence of the ascomycete fungus Penicillium subrubescens.</title>
        <authorList>
            <person name="De Vries R.P."/>
            <person name="Peng M."/>
            <person name="Dilokpimol A."/>
            <person name="Hilden K."/>
            <person name="Makela M.R."/>
            <person name="Grigoriev I."/>
            <person name="Riley R."/>
            <person name="Granchi Z."/>
        </authorList>
    </citation>
    <scope>NUCLEOTIDE SEQUENCE [LARGE SCALE GENOMIC DNA]</scope>
    <source>
        <strain evidence="3 4">CBS 132785</strain>
    </source>
</reference>
<dbReference type="Proteomes" id="UP000186955">
    <property type="component" value="Unassembled WGS sequence"/>
</dbReference>
<feature type="compositionally biased region" description="Basic and acidic residues" evidence="1">
    <location>
        <begin position="87"/>
        <end position="98"/>
    </location>
</feature>
<dbReference type="EMBL" id="MNBE01000639">
    <property type="protein sequence ID" value="OKP01369.1"/>
    <property type="molecule type" value="Genomic_DNA"/>
</dbReference>
<comment type="caution">
    <text evidence="3">The sequence shown here is derived from an EMBL/GenBank/DDBJ whole genome shotgun (WGS) entry which is preliminary data.</text>
</comment>
<evidence type="ECO:0000313" key="3">
    <source>
        <dbReference type="EMBL" id="OKP01369.1"/>
    </source>
</evidence>
<evidence type="ECO:0000256" key="1">
    <source>
        <dbReference type="SAM" id="MobiDB-lite"/>
    </source>
</evidence>
<dbReference type="GO" id="GO:0017000">
    <property type="term" value="P:antibiotic biosynthetic process"/>
    <property type="evidence" value="ECO:0007669"/>
    <property type="project" value="UniProtKB-ARBA"/>
</dbReference>
<gene>
    <name evidence="3" type="ORF">PENSUB_7359</name>
</gene>
<name>A0A1Q5TMC5_9EURO</name>
<proteinExistence type="predicted"/>
<dbReference type="Gene3D" id="3.40.50.1820">
    <property type="entry name" value="alpha/beta hydrolase"/>
    <property type="match status" value="2"/>
</dbReference>
<keyword evidence="4" id="KW-1185">Reference proteome</keyword>
<dbReference type="AlphaFoldDB" id="A0A1Q5TMC5"/>
<feature type="domain" description="AB hydrolase-1" evidence="2">
    <location>
        <begin position="6"/>
        <end position="211"/>
    </location>
</feature>
<dbReference type="InterPro" id="IPR029058">
    <property type="entry name" value="AB_hydrolase_fold"/>
</dbReference>
<sequence length="221" mass="23814">MVKPIILIVPGGFTLPELYSDVITHVASKGYPIEALHLPSVGYKTSVPGTMQDDAAFIASEISKHADEGKDVVLIAHSYGGLPATESAKELSKADRQRQGKSGGLDDGWLHQTDISTAVSYVFNDLPKKQAEKWAKMSTRHSGSTFPASLSHAGFKDVPVSYLLCTKDLAQEPELQRASIAMMERQGGKVDVTEIDAGHAPNASRPKEVADWIISIAERSS</sequence>
<organism evidence="3 4">
    <name type="scientific">Penicillium subrubescens</name>
    <dbReference type="NCBI Taxonomy" id="1316194"/>
    <lineage>
        <taxon>Eukaryota</taxon>
        <taxon>Fungi</taxon>
        <taxon>Dikarya</taxon>
        <taxon>Ascomycota</taxon>
        <taxon>Pezizomycotina</taxon>
        <taxon>Eurotiomycetes</taxon>
        <taxon>Eurotiomycetidae</taxon>
        <taxon>Eurotiales</taxon>
        <taxon>Aspergillaceae</taxon>
        <taxon>Penicillium</taxon>
    </lineage>
</organism>
<dbReference type="PANTHER" id="PTHR37017:SF13">
    <property type="entry name" value="AB HYDROLASE-1 DOMAIN-CONTAINING PROTEIN"/>
    <property type="match status" value="1"/>
</dbReference>
<accession>A0A1Q5TMC5</accession>
<dbReference type="GO" id="GO:0072330">
    <property type="term" value="P:monocarboxylic acid biosynthetic process"/>
    <property type="evidence" value="ECO:0007669"/>
    <property type="project" value="UniProtKB-ARBA"/>
</dbReference>
<evidence type="ECO:0000313" key="4">
    <source>
        <dbReference type="Proteomes" id="UP000186955"/>
    </source>
</evidence>
<dbReference type="Pfam" id="PF12697">
    <property type="entry name" value="Abhydrolase_6"/>
    <property type="match status" value="1"/>
</dbReference>
<dbReference type="PANTHER" id="PTHR37017">
    <property type="entry name" value="AB HYDROLASE-1 DOMAIN-CONTAINING PROTEIN-RELATED"/>
    <property type="match status" value="1"/>
</dbReference>